<reference evidence="2 3" key="1">
    <citation type="journal article" date="2003" name="Genome Res.">
        <title>Comparative genome analysis of Vibrio vulnificus, a marine pathogen.</title>
        <authorList>
            <person name="Chen C.Y."/>
            <person name="Wu K.M."/>
            <person name="Chang Y.C."/>
            <person name="Chang C.H."/>
            <person name="Tsai H.C."/>
            <person name="Liao T.L."/>
            <person name="Liu Y.M."/>
            <person name="Chen H.J."/>
            <person name="Shen A.B."/>
            <person name="Li J.C."/>
            <person name="Su T.L."/>
            <person name="Shao C.P."/>
            <person name="Lee C.T."/>
            <person name="Hor L.I."/>
            <person name="Tsai S.F."/>
        </authorList>
    </citation>
    <scope>NUCLEOTIDE SEQUENCE [LARGE SCALE GENOMIC DNA]</scope>
    <source>
        <strain evidence="2 3">YJ016</strain>
    </source>
</reference>
<dbReference type="RefSeq" id="WP_011149466.1">
    <property type="nucleotide sequence ID" value="NC_005139.1"/>
</dbReference>
<feature type="transmembrane region" description="Helical" evidence="1">
    <location>
        <begin position="156"/>
        <end position="174"/>
    </location>
</feature>
<dbReference type="KEGG" id="vvy:VV0553"/>
<proteinExistence type="predicted"/>
<gene>
    <name evidence="2" type="ordered locus">VV0553</name>
</gene>
<dbReference type="InterPro" id="IPR019629">
    <property type="entry name" value="Uncharacterised_HI1736/YgjV"/>
</dbReference>
<evidence type="ECO:0008006" key="4">
    <source>
        <dbReference type="Google" id="ProtNLM"/>
    </source>
</evidence>
<dbReference type="Proteomes" id="UP000002675">
    <property type="component" value="Chromosome I"/>
</dbReference>
<keyword evidence="1" id="KW-1133">Transmembrane helix</keyword>
<dbReference type="Pfam" id="PF10688">
    <property type="entry name" value="Imp-YgjV"/>
    <property type="match status" value="1"/>
</dbReference>
<sequence length="185" mass="19999">MVDVFSQPLSIAQIVGLLSFALGLSTFYQKDDRRLKIVMLVFNFNHLIHYLLMGSMMSVLSSLLSALRTATAVCLSTGRCTIKGAERIAVTVFISAGAVFGLTLMDSVWELWPIVGTAIGTYALFMLKGIVMRLAFLVGASCWLINNILIGSIGGTLLELCVITINLVTIGRLLRDKKRLAVAGG</sequence>
<feature type="transmembrane region" description="Helical" evidence="1">
    <location>
        <begin position="111"/>
        <end position="127"/>
    </location>
</feature>
<feature type="transmembrane region" description="Helical" evidence="1">
    <location>
        <begin position="88"/>
        <end position="105"/>
    </location>
</feature>
<evidence type="ECO:0000313" key="2">
    <source>
        <dbReference type="EMBL" id="BAC93317.1"/>
    </source>
</evidence>
<name>Q7MP11_VIBVY</name>
<dbReference type="AlphaFoldDB" id="Q7MP11"/>
<accession>Q7MP11</accession>
<feature type="transmembrane region" description="Helical" evidence="1">
    <location>
        <begin position="48"/>
        <end position="67"/>
    </location>
</feature>
<dbReference type="HOGENOM" id="CLU_107941_2_0_6"/>
<keyword evidence="1" id="KW-0812">Transmembrane</keyword>
<feature type="transmembrane region" description="Helical" evidence="1">
    <location>
        <begin position="9"/>
        <end position="28"/>
    </location>
</feature>
<organism evidence="2 3">
    <name type="scientific">Vibrio vulnificus (strain YJ016)</name>
    <dbReference type="NCBI Taxonomy" id="196600"/>
    <lineage>
        <taxon>Bacteria</taxon>
        <taxon>Pseudomonadati</taxon>
        <taxon>Pseudomonadota</taxon>
        <taxon>Gammaproteobacteria</taxon>
        <taxon>Vibrionales</taxon>
        <taxon>Vibrionaceae</taxon>
        <taxon>Vibrio</taxon>
    </lineage>
</organism>
<evidence type="ECO:0000313" key="3">
    <source>
        <dbReference type="Proteomes" id="UP000002675"/>
    </source>
</evidence>
<protein>
    <recommendedName>
        <fullName evidence="4">YgjV family protein</fullName>
    </recommendedName>
</protein>
<dbReference type="PIRSF" id="PIRSF011443">
    <property type="entry name" value="YgjV"/>
    <property type="match status" value="1"/>
</dbReference>
<dbReference type="InterPro" id="IPR026267">
    <property type="entry name" value="YgjV"/>
</dbReference>
<dbReference type="EMBL" id="BA000037">
    <property type="protein sequence ID" value="BAC93317.1"/>
    <property type="molecule type" value="Genomic_DNA"/>
</dbReference>
<dbReference type="PATRIC" id="fig|196600.6.peg.574"/>
<keyword evidence="1" id="KW-0472">Membrane</keyword>
<evidence type="ECO:0000256" key="1">
    <source>
        <dbReference type="SAM" id="Phobius"/>
    </source>
</evidence>